<protein>
    <recommendedName>
        <fullName evidence="10">FHA domain-containing protein</fullName>
    </recommendedName>
</protein>
<keyword evidence="5" id="KW-0234">DNA repair</keyword>
<organism evidence="11 12">
    <name type="scientific">Laodelphax striatellus</name>
    <name type="common">Small brown planthopper</name>
    <name type="synonym">Delphax striatella</name>
    <dbReference type="NCBI Taxonomy" id="195883"/>
    <lineage>
        <taxon>Eukaryota</taxon>
        <taxon>Metazoa</taxon>
        <taxon>Ecdysozoa</taxon>
        <taxon>Arthropoda</taxon>
        <taxon>Hexapoda</taxon>
        <taxon>Insecta</taxon>
        <taxon>Pterygota</taxon>
        <taxon>Neoptera</taxon>
        <taxon>Paraneoptera</taxon>
        <taxon>Hemiptera</taxon>
        <taxon>Auchenorrhyncha</taxon>
        <taxon>Fulgoroidea</taxon>
        <taxon>Delphacidae</taxon>
        <taxon>Criomorphinae</taxon>
        <taxon>Laodelphax</taxon>
    </lineage>
</organism>
<feature type="compositionally biased region" description="Low complexity" evidence="9">
    <location>
        <begin position="706"/>
        <end position="720"/>
    </location>
</feature>
<evidence type="ECO:0000256" key="4">
    <source>
        <dbReference type="ARBA" id="ARBA00022763"/>
    </source>
</evidence>
<dbReference type="Pfam" id="PF16508">
    <property type="entry name" value="NIBRIN_BRCT_II"/>
    <property type="match status" value="1"/>
</dbReference>
<dbReference type="Gene3D" id="3.40.50.10190">
    <property type="entry name" value="BRCT domain"/>
    <property type="match status" value="1"/>
</dbReference>
<accession>A0A482WFZ7</accession>
<evidence type="ECO:0000313" key="12">
    <source>
        <dbReference type="Proteomes" id="UP000291343"/>
    </source>
</evidence>
<feature type="compositionally biased region" description="Basic and acidic residues" evidence="9">
    <location>
        <begin position="811"/>
        <end position="829"/>
    </location>
</feature>
<dbReference type="InterPro" id="IPR032429">
    <property type="entry name" value="Nibrin_BRCT2"/>
</dbReference>
<evidence type="ECO:0000256" key="6">
    <source>
        <dbReference type="ARBA" id="ARBA00023242"/>
    </source>
</evidence>
<evidence type="ECO:0000256" key="8">
    <source>
        <dbReference type="ARBA" id="ARBA00044757"/>
    </source>
</evidence>
<feature type="compositionally biased region" description="Basic and acidic residues" evidence="9">
    <location>
        <begin position="652"/>
        <end position="665"/>
    </location>
</feature>
<gene>
    <name evidence="11" type="ORF">LSTR_LSTR001888</name>
</gene>
<dbReference type="InParanoid" id="A0A482WFZ7"/>
<evidence type="ECO:0000256" key="1">
    <source>
        <dbReference type="ARBA" id="ARBA00004123"/>
    </source>
</evidence>
<dbReference type="PANTHER" id="PTHR12162">
    <property type="entry name" value="NIBRIN-RELATED"/>
    <property type="match status" value="1"/>
</dbReference>
<keyword evidence="12" id="KW-1185">Reference proteome</keyword>
<evidence type="ECO:0000256" key="3">
    <source>
        <dbReference type="ARBA" id="ARBA00022454"/>
    </source>
</evidence>
<feature type="compositionally biased region" description="Low complexity" evidence="9">
    <location>
        <begin position="634"/>
        <end position="650"/>
    </location>
</feature>
<dbReference type="InterPro" id="IPR036420">
    <property type="entry name" value="BRCT_dom_sf"/>
</dbReference>
<feature type="domain" description="FHA" evidence="10">
    <location>
        <begin position="20"/>
        <end position="71"/>
    </location>
</feature>
<feature type="region of interest" description="Disordered" evidence="9">
    <location>
        <begin position="569"/>
        <end position="760"/>
    </location>
</feature>
<evidence type="ECO:0000313" key="11">
    <source>
        <dbReference type="EMBL" id="RZF32424.1"/>
    </source>
</evidence>
<dbReference type="InterPro" id="IPR008984">
    <property type="entry name" value="SMAD_FHA_dom_sf"/>
</dbReference>
<dbReference type="AlphaFoldDB" id="A0A482WFZ7"/>
<feature type="compositionally biased region" description="Basic and acidic residues" evidence="9">
    <location>
        <begin position="599"/>
        <end position="624"/>
    </location>
</feature>
<evidence type="ECO:0000256" key="7">
    <source>
        <dbReference type="ARBA" id="ARBA00023306"/>
    </source>
</evidence>
<feature type="region of interest" description="Disordered" evidence="9">
    <location>
        <begin position="347"/>
        <end position="481"/>
    </location>
</feature>
<proteinExistence type="inferred from homology"/>
<comment type="similarity">
    <text evidence="8">Belongs to the Nibrin family.</text>
</comment>
<dbReference type="OrthoDB" id="552194at2759"/>
<dbReference type="CDD" id="cd17741">
    <property type="entry name" value="BRCT_nibrin"/>
    <property type="match status" value="1"/>
</dbReference>
<feature type="compositionally biased region" description="Basic and acidic residues" evidence="9">
    <location>
        <begin position="418"/>
        <end position="434"/>
    </location>
</feature>
<dbReference type="EMBL" id="QKKF02037264">
    <property type="protein sequence ID" value="RZF32424.1"/>
    <property type="molecule type" value="Genomic_DNA"/>
</dbReference>
<dbReference type="InterPro" id="IPR043014">
    <property type="entry name" value="Nibrin_BRCT2_sf"/>
</dbReference>
<name>A0A482WFZ7_LAOST</name>
<dbReference type="SUPFAM" id="SSF52113">
    <property type="entry name" value="BRCT domain"/>
    <property type="match status" value="1"/>
</dbReference>
<sequence length="945" mass="105001">MWLLKSEQGIFFHVAANKEHTVGRKNGSLTLSDDQSISRLHAKFHLVSDAPNSDAGIILIDQGSKYGTYVNEGIGENRKINANENTVLKHSDSIRFGLQWHKYTVIYMPLLVVVSSLSKENTAIVESVLKELNGELSKSWSPNCTHFVMSAVTVSVKTVCALATAKHIVTPEFFQVLKDAVNSGSSELPDPKDFIPESAETVLNSSVVSFAPNPERSTLFDSLTFVATTPRQMSRLKNMILSAGGRVVLFSECNLSKKDMCCRNVLLMQNSSSSSDSQMSVIPDDYHHFAKYLTSKGYRCIPESDIGMSMVYCSIEQFCNPMHNPTSSLIDQRKAVDTPSVSAVIVPETQNEPSQDARPGPSGVDLVINETIPSPVTPRSSKRLRASSTGDEEEGVQKIKCGENQSKVKLSASSTKSDTIKQKQDSVDYSRKENGVSPQKCKDTMTAPKAPALRNRTLRDMFGSKNKSSNKVEESQITEVESPVTIEKSNLASRLKQSKSSATENPAEVECIGESDNIVIEESESFSFDDYAKKDEDKKKSTVFTSVDKIDVKKKPTTITSVDMFDCCSSTPKESKLKPTARKSVDMFDCSSSPGDAHNFLEPDVPKKKNECAVNSESDKKEAWSTKSVDMFGSSLASSSSSTKKLSSLASKKKDVKESSDKDFDFSDEDDGNYTKKSLRSVDMFETTTTGKVNDSDDDFEFEGFNQTTTSNLNSTRSSNHFNTTTTRKSKRNQDDFDFPDEDAIAPSQPKRTRQSSIFSGSLFSDAKKATIKTERSDSVDDDDANFAFGSRNKKNVGKICLTTFIDRRKQPDKTRDGDENEVRVKDEPIDSDDSGDEKVTCTYSADIIIMPMLAKLNDMNISENTPKDENSNEINYKRFKKNKVAGSRQLPKIIKVSFIDIEDEKDDKWQTVLSEDESEKEIDDDFEFDEIKSTNQKAKKKLKR</sequence>
<dbReference type="PANTHER" id="PTHR12162:SF0">
    <property type="entry name" value="NIBRIN"/>
    <property type="match status" value="1"/>
</dbReference>
<dbReference type="PROSITE" id="PS50006">
    <property type="entry name" value="FHA_DOMAIN"/>
    <property type="match status" value="1"/>
</dbReference>
<dbReference type="InterPro" id="IPR040227">
    <property type="entry name" value="Nibrin-rel"/>
</dbReference>
<comment type="caution">
    <text evidence="11">The sequence shown here is derived from an EMBL/GenBank/DDBJ whole genome shotgun (WGS) entry which is preliminary data.</text>
</comment>
<keyword evidence="3" id="KW-0158">Chromosome</keyword>
<dbReference type="GO" id="GO:0000724">
    <property type="term" value="P:double-strand break repair via homologous recombination"/>
    <property type="evidence" value="ECO:0007669"/>
    <property type="project" value="TreeGrafter"/>
</dbReference>
<dbReference type="Pfam" id="PF00533">
    <property type="entry name" value="BRCT"/>
    <property type="match status" value="1"/>
</dbReference>
<dbReference type="GO" id="GO:0005694">
    <property type="term" value="C:chromosome"/>
    <property type="evidence" value="ECO:0007669"/>
    <property type="project" value="UniProtKB-SubCell"/>
</dbReference>
<dbReference type="STRING" id="195883.A0A482WFZ7"/>
<dbReference type="SUPFAM" id="SSF49879">
    <property type="entry name" value="SMAD/FHA domain"/>
    <property type="match status" value="1"/>
</dbReference>
<dbReference type="Proteomes" id="UP000291343">
    <property type="component" value="Unassembled WGS sequence"/>
</dbReference>
<dbReference type="InterPro" id="IPR000253">
    <property type="entry name" value="FHA_dom"/>
</dbReference>
<dbReference type="GO" id="GO:0007095">
    <property type="term" value="P:mitotic G2 DNA damage checkpoint signaling"/>
    <property type="evidence" value="ECO:0007669"/>
    <property type="project" value="InterPro"/>
</dbReference>
<evidence type="ECO:0000256" key="9">
    <source>
        <dbReference type="SAM" id="MobiDB-lite"/>
    </source>
</evidence>
<dbReference type="CDD" id="cd22667">
    <property type="entry name" value="FHA_NBN"/>
    <property type="match status" value="1"/>
</dbReference>
<dbReference type="InterPro" id="IPR001357">
    <property type="entry name" value="BRCT_dom"/>
</dbReference>
<dbReference type="Pfam" id="PF00498">
    <property type="entry name" value="FHA"/>
    <property type="match status" value="1"/>
</dbReference>
<feature type="region of interest" description="Disordered" evidence="9">
    <location>
        <begin position="811"/>
        <end position="839"/>
    </location>
</feature>
<feature type="compositionally biased region" description="Polar residues" evidence="9">
    <location>
        <begin position="403"/>
        <end position="417"/>
    </location>
</feature>
<dbReference type="SMART" id="SM00240">
    <property type="entry name" value="FHA"/>
    <property type="match status" value="1"/>
</dbReference>
<dbReference type="Gene3D" id="3.40.50.10980">
    <property type="entry name" value="Nibrin, BRCT2 domain"/>
    <property type="match status" value="1"/>
</dbReference>
<dbReference type="FunCoup" id="A0A482WFZ7">
    <property type="interactions" value="56"/>
</dbReference>
<dbReference type="GO" id="GO:0003684">
    <property type="term" value="F:damaged DNA binding"/>
    <property type="evidence" value="ECO:0007669"/>
    <property type="project" value="TreeGrafter"/>
</dbReference>
<evidence type="ECO:0000259" key="10">
    <source>
        <dbReference type="PROSITE" id="PS50006"/>
    </source>
</evidence>
<keyword evidence="6" id="KW-0539">Nucleus</keyword>
<evidence type="ECO:0000256" key="5">
    <source>
        <dbReference type="ARBA" id="ARBA00023204"/>
    </source>
</evidence>
<comment type="subcellular location">
    <subcellularLocation>
        <location evidence="2">Chromosome</location>
    </subcellularLocation>
    <subcellularLocation>
        <location evidence="1">Nucleus</location>
    </subcellularLocation>
</comment>
<reference evidence="11 12" key="1">
    <citation type="journal article" date="2017" name="Gigascience">
        <title>Genome sequence of the small brown planthopper, Laodelphax striatellus.</title>
        <authorList>
            <person name="Zhu J."/>
            <person name="Jiang F."/>
            <person name="Wang X."/>
            <person name="Yang P."/>
            <person name="Bao Y."/>
            <person name="Zhao W."/>
            <person name="Wang W."/>
            <person name="Lu H."/>
            <person name="Wang Q."/>
            <person name="Cui N."/>
            <person name="Li J."/>
            <person name="Chen X."/>
            <person name="Luo L."/>
            <person name="Yu J."/>
            <person name="Kang L."/>
            <person name="Cui F."/>
        </authorList>
    </citation>
    <scope>NUCLEOTIDE SEQUENCE [LARGE SCALE GENOMIC DNA]</scope>
    <source>
        <strain evidence="11">Lst14</strain>
    </source>
</reference>
<keyword evidence="4" id="KW-0227">DNA damage</keyword>
<dbReference type="Gene3D" id="2.60.200.20">
    <property type="match status" value="1"/>
</dbReference>
<keyword evidence="7" id="KW-0131">Cell cycle</keyword>
<evidence type="ECO:0000256" key="2">
    <source>
        <dbReference type="ARBA" id="ARBA00004286"/>
    </source>
</evidence>
<dbReference type="GO" id="GO:0030870">
    <property type="term" value="C:Mre11 complex"/>
    <property type="evidence" value="ECO:0007669"/>
    <property type="project" value="InterPro"/>
</dbReference>